<keyword evidence="4" id="KW-1185">Reference proteome</keyword>
<keyword evidence="2" id="KW-0812">Transmembrane</keyword>
<feature type="transmembrane region" description="Helical" evidence="2">
    <location>
        <begin position="12"/>
        <end position="36"/>
    </location>
</feature>
<evidence type="ECO:0000256" key="1">
    <source>
        <dbReference type="SAM" id="MobiDB-lite"/>
    </source>
</evidence>
<feature type="transmembrane region" description="Helical" evidence="2">
    <location>
        <begin position="90"/>
        <end position="110"/>
    </location>
</feature>
<feature type="compositionally biased region" description="Basic and acidic residues" evidence="1">
    <location>
        <begin position="200"/>
        <end position="211"/>
    </location>
</feature>
<reference evidence="3 4" key="2">
    <citation type="submission" date="2012-02" db="EMBL/GenBank/DDBJ databases">
        <title>Improved High-Quality Draft sequence of Eubacterium cellulosolvens 6.</title>
        <authorList>
            <consortium name="US DOE Joint Genome Institute"/>
            <person name="Lucas S."/>
            <person name="Han J."/>
            <person name="Lapidus A."/>
            <person name="Cheng J.-F."/>
            <person name="Goodwin L."/>
            <person name="Pitluck S."/>
            <person name="Peters L."/>
            <person name="Mikhailova N."/>
            <person name="Gu W."/>
            <person name="Detter J.C."/>
            <person name="Han C."/>
            <person name="Tapia R."/>
            <person name="Land M."/>
            <person name="Hauser L."/>
            <person name="Kyrpides N."/>
            <person name="Ivanova N."/>
            <person name="Pagani I."/>
            <person name="Johnson E."/>
            <person name="Mukhopadhyay B."/>
            <person name="Anderson I."/>
            <person name="Woyke T."/>
        </authorList>
    </citation>
    <scope>NUCLEOTIDE SEQUENCE [LARGE SCALE GENOMIC DNA]</scope>
    <source>
        <strain evidence="3 4">6</strain>
    </source>
</reference>
<dbReference type="OrthoDB" id="9823120at2"/>
<evidence type="ECO:0000313" key="3">
    <source>
        <dbReference type="EMBL" id="EIM57506.1"/>
    </source>
</evidence>
<proteinExistence type="predicted"/>
<dbReference type="STRING" id="633697.EubceDRAFT1_1728"/>
<accession>I5AUN3</accession>
<gene>
    <name evidence="3" type="ORF">EubceDRAFT1_1728</name>
</gene>
<evidence type="ECO:0000256" key="2">
    <source>
        <dbReference type="SAM" id="Phobius"/>
    </source>
</evidence>
<feature type="transmembrane region" description="Helical" evidence="2">
    <location>
        <begin position="57"/>
        <end position="78"/>
    </location>
</feature>
<dbReference type="EMBL" id="CM001487">
    <property type="protein sequence ID" value="EIM57506.1"/>
    <property type="molecule type" value="Genomic_DNA"/>
</dbReference>
<keyword evidence="2" id="KW-1133">Transmembrane helix</keyword>
<dbReference type="Proteomes" id="UP000005753">
    <property type="component" value="Chromosome"/>
</dbReference>
<name>I5AUN3_EUBC6</name>
<protein>
    <submittedName>
        <fullName evidence="3">Uncharacterized protein</fullName>
    </submittedName>
</protein>
<dbReference type="AlphaFoldDB" id="I5AUN3"/>
<feature type="region of interest" description="Disordered" evidence="1">
    <location>
        <begin position="192"/>
        <end position="211"/>
    </location>
</feature>
<evidence type="ECO:0000313" key="4">
    <source>
        <dbReference type="Proteomes" id="UP000005753"/>
    </source>
</evidence>
<keyword evidence="2" id="KW-0472">Membrane</keyword>
<reference evidence="3 4" key="1">
    <citation type="submission" date="2010-08" db="EMBL/GenBank/DDBJ databases">
        <authorList>
            <consortium name="US DOE Joint Genome Institute (JGI-PGF)"/>
            <person name="Lucas S."/>
            <person name="Copeland A."/>
            <person name="Lapidus A."/>
            <person name="Cheng J.-F."/>
            <person name="Bruce D."/>
            <person name="Goodwin L."/>
            <person name="Pitluck S."/>
            <person name="Land M.L."/>
            <person name="Hauser L."/>
            <person name="Chang Y.-J."/>
            <person name="Anderson I.J."/>
            <person name="Johnson E."/>
            <person name="Mulhopadhyay B."/>
            <person name="Kyrpides N."/>
            <person name="Woyke T.J."/>
        </authorList>
    </citation>
    <scope>NUCLEOTIDE SEQUENCE [LARGE SCALE GENOMIC DNA]</scope>
    <source>
        <strain evidence="3 4">6</strain>
    </source>
</reference>
<dbReference type="HOGENOM" id="CLU_1303368_0_0_9"/>
<organism evidence="3 4">
    <name type="scientific">Eubacterium cellulosolvens (strain ATCC 43171 / JCM 9499 / 6)</name>
    <name type="common">Cillobacterium cellulosolvens</name>
    <dbReference type="NCBI Taxonomy" id="633697"/>
    <lineage>
        <taxon>Bacteria</taxon>
        <taxon>Bacillati</taxon>
        <taxon>Bacillota</taxon>
        <taxon>Clostridia</taxon>
        <taxon>Eubacteriales</taxon>
        <taxon>Eubacteriaceae</taxon>
        <taxon>Eubacterium</taxon>
    </lineage>
</organism>
<sequence length="211" mass="23015">MSTVFIALVEWSGLAIGAVLALLVTISAMGGGLTATEKKLAKDEDPEHYIVKYAPSGFFTGLFVMLAGVGLSFLIGYFGKASGKDEAMTVAFICEIGVVVAASVIFFVMARRALCFRLLVEGKQIYVHPSFGKAQRTTFDDIRTVKKNGSDRMITCNSLVLNPAGGKKFKVDKTMNNFGRFAEQLDRDYKLPNLTRKAKAAKEEAPEPEKK</sequence>